<feature type="transmembrane region" description="Helical" evidence="9">
    <location>
        <begin position="903"/>
        <end position="922"/>
    </location>
</feature>
<evidence type="ECO:0000256" key="6">
    <source>
        <dbReference type="ARBA" id="ARBA00022692"/>
    </source>
</evidence>
<keyword evidence="8 9" id="KW-0472">Membrane</keyword>
<dbReference type="PRINTS" id="PR00702">
    <property type="entry name" value="ACRIFLAVINRP"/>
</dbReference>
<dbReference type="SUPFAM" id="SSF82714">
    <property type="entry name" value="Multidrug efflux transporter AcrB TolC docking domain, DN and DC subdomains"/>
    <property type="match status" value="2"/>
</dbReference>
<dbReference type="Proteomes" id="UP000183200">
    <property type="component" value="Unassembled WGS sequence"/>
</dbReference>
<dbReference type="SUPFAM" id="SSF82693">
    <property type="entry name" value="Multidrug efflux transporter AcrB pore domain, PN1, PN2, PC1 and PC2 subdomains"/>
    <property type="match status" value="3"/>
</dbReference>
<evidence type="ECO:0000256" key="1">
    <source>
        <dbReference type="ARBA" id="ARBA00004651"/>
    </source>
</evidence>
<organism evidence="10 11">
    <name type="scientific">Pedobacter steynii</name>
    <dbReference type="NCBI Taxonomy" id="430522"/>
    <lineage>
        <taxon>Bacteria</taxon>
        <taxon>Pseudomonadati</taxon>
        <taxon>Bacteroidota</taxon>
        <taxon>Sphingobacteriia</taxon>
        <taxon>Sphingobacteriales</taxon>
        <taxon>Sphingobacteriaceae</taxon>
        <taxon>Pedobacter</taxon>
    </lineage>
</organism>
<feature type="transmembrane region" description="Helical" evidence="9">
    <location>
        <begin position="974"/>
        <end position="995"/>
    </location>
</feature>
<dbReference type="Gene3D" id="3.30.70.1320">
    <property type="entry name" value="Multidrug efflux transporter AcrB pore domain like"/>
    <property type="match status" value="1"/>
</dbReference>
<reference evidence="11" key="1">
    <citation type="submission" date="2016-10" db="EMBL/GenBank/DDBJ databases">
        <authorList>
            <person name="Varghese N."/>
            <person name="Submissions S."/>
        </authorList>
    </citation>
    <scope>NUCLEOTIDE SEQUENCE [LARGE SCALE GENOMIC DNA]</scope>
    <source>
        <strain evidence="11">DSM 19110</strain>
    </source>
</reference>
<evidence type="ECO:0000256" key="3">
    <source>
        <dbReference type="ARBA" id="ARBA00010942"/>
    </source>
</evidence>
<keyword evidence="6 9" id="KW-0812">Transmembrane</keyword>
<accession>A0A1G9PM46</accession>
<feature type="transmembrane region" description="Helical" evidence="9">
    <location>
        <begin position="344"/>
        <end position="360"/>
    </location>
</feature>
<dbReference type="Pfam" id="PF00873">
    <property type="entry name" value="ACR_tran"/>
    <property type="match status" value="1"/>
</dbReference>
<dbReference type="SUPFAM" id="SSF82866">
    <property type="entry name" value="Multidrug efflux transporter AcrB transmembrane domain"/>
    <property type="match status" value="2"/>
</dbReference>
<dbReference type="Gene3D" id="3.30.2090.10">
    <property type="entry name" value="Multidrug efflux transporter AcrB TolC docking domain, DN and DC subdomains"/>
    <property type="match status" value="2"/>
</dbReference>
<gene>
    <name evidence="10" type="ORF">SAMN05421820_102698</name>
</gene>
<dbReference type="InterPro" id="IPR003423">
    <property type="entry name" value="OMP_efflux"/>
</dbReference>
<evidence type="ECO:0000313" key="10">
    <source>
        <dbReference type="EMBL" id="SDL99850.1"/>
    </source>
</evidence>
<dbReference type="SUPFAM" id="SSF56954">
    <property type="entry name" value="Outer membrane efflux proteins (OEP)"/>
    <property type="match status" value="1"/>
</dbReference>
<dbReference type="GO" id="GO:0005886">
    <property type="term" value="C:plasma membrane"/>
    <property type="evidence" value="ECO:0007669"/>
    <property type="project" value="UniProtKB-SubCell"/>
</dbReference>
<feature type="transmembrane region" description="Helical" evidence="9">
    <location>
        <begin position="1007"/>
        <end position="1033"/>
    </location>
</feature>
<comment type="similarity">
    <text evidence="2">Belongs to the outer membrane factor (OMF) (TC 1.B.17) family.</text>
</comment>
<feature type="transmembrane region" description="Helical" evidence="9">
    <location>
        <begin position="1045"/>
        <end position="1062"/>
    </location>
</feature>
<dbReference type="InterPro" id="IPR027463">
    <property type="entry name" value="AcrB_DN_DC_subdom"/>
</dbReference>
<feature type="transmembrane region" description="Helical" evidence="9">
    <location>
        <begin position="12"/>
        <end position="29"/>
    </location>
</feature>
<keyword evidence="5" id="KW-1003">Cell membrane</keyword>
<evidence type="ECO:0000256" key="4">
    <source>
        <dbReference type="ARBA" id="ARBA00022448"/>
    </source>
</evidence>
<protein>
    <submittedName>
        <fullName evidence="10">Cobalt-zinc-cadmium resistance protein CzcA</fullName>
    </submittedName>
</protein>
<dbReference type="PANTHER" id="PTHR32063:SF24">
    <property type="entry name" value="CATION EFFLUX SYSTEM (ACRB_ACRD_ACRF FAMILY)"/>
    <property type="match status" value="1"/>
</dbReference>
<feature type="transmembrane region" description="Helical" evidence="9">
    <location>
        <begin position="452"/>
        <end position="471"/>
    </location>
</feature>
<evidence type="ECO:0000256" key="8">
    <source>
        <dbReference type="ARBA" id="ARBA00023136"/>
    </source>
</evidence>
<sequence>MFDKIIYFSIKNKLAIGLMTLSLIIWGIYSLTKLPIDAVPDITNNQVQIITQAPSLGAQEVEQFITAPIELAMANIPEVIEKRSISRSGISVITIVFEDETDIYWARQQVGAQLKEAEANIPKGLASPTLAPITTGLGEIYQYVLHTKKGYEKKYSATDLRTLQDWVVRTQLAGTKGVAEVSGWGGYVKQYEIALDNDKLNSLNITIADIYKALENNNENTGGSYIEQQSNSYTIRGVGQVKNLADIERIVVKNMGGVPILIRDVATVQFGTATRYGAVTRDGEGEVVAGITLMLKGENFNEVIKHVKQRIVQIQKSLPEGVVIEPFIDRTELVGRSISTVQKNLIEGALIVIFVLLLLLGNWRAGLVVASVIPLSMLFAFAMMRLFGVSGNLMSLGAIDFGLIVDGAVIIVEAIIFRLSARNTGNDAMPLTQPQMDEEVYTASSKIRNSAAFGEIIILIVYLPLLSLVGIEGKMFKPMAQTVVFAIVGAFILSMTYVPMMTALFLSKNTTHKPNISDKIMDALRRVYQPALILVLKFKKLTVALAVLLFVFTLFVFNRMGGEFLPQLEEGDLAVEIAMSQGTSLTQVVETFGKAEKILKEQFPEVKQVVTRIGSAEIPTDPMPVERGDMMVAMKPKEEWTSASSKAEMSEKMEKALSILPGVNIEITQPMQMRFNELMTGVRQDVAIKIYGEDLDILTQQANKISRLIAPVQGVNEPFVEQVTGLPQIVVEYDRDKIAQYGLTISEVNTLLRTAFAGNTAGVIFEGEKRFEMVVRLERELRENISSIENLYLPLPSGNKVPLNQVASIALKNAPAQISREDGKRRIYVGFNVKGRDVERTVSEIQQILDKQLKLPSGYYITYGGQFENLTKAKDRLSIAVPIALLLIMGLLYATFKSFGQTILIFTAVPLSAIGGVFALLLRDMPFSISAGVGFIALFGVAVLNGIVLIGYFNQLKEEGMTDIYQRVIEGTKVRLRPVIMTAAVASLGFLPMALSGSAGAEVQKPLATVVIGGLLSATLLTLFVLPCLYLLFGDKKLKKIKTGTSAKVLVLTLIFSFTLAGNSNPARAQSNPAQAQNNPAQAQSNASPLTLDSILSMAVHNNLKLKSAGLGTAHAKALQKSGFDPGKTEFSLSQDPTSGGGNDNAINVTQTFAWPGLYKNQQKVLNLQTSLSEQSARYTRAEIIRDTKIAYYHYLYFQESLKLLNFQDSVYGNFIKKAEVRFKSGETSNLELITARSKYQEVQALKNAAKAGLRVQELQLQQLLNTKTPILLAEKSLPILSPQVAETLGNSSNPLMDFHQQQIEVAKAKIGLQKAKALPDFTLGYSQQLVIRSFDPAKLNRDYTPGTRIAGLQFGVAVPLFNGAGRAKVKSEKIAAQIAETDYQNAQHQFEIQYEQAFQEYLKNKQTVDYYTSEGLKQAGEQLRIAQVSFDLGEIGYMEYVQNISLAVQSKITYLESLNQLNQTTIQLAFIKGE</sequence>
<keyword evidence="11" id="KW-1185">Reference proteome</keyword>
<evidence type="ECO:0000256" key="7">
    <source>
        <dbReference type="ARBA" id="ARBA00022989"/>
    </source>
</evidence>
<dbReference type="InterPro" id="IPR004763">
    <property type="entry name" value="CusA-like"/>
</dbReference>
<dbReference type="RefSeq" id="WP_074605529.1">
    <property type="nucleotide sequence ID" value="NZ_FNGY01000002.1"/>
</dbReference>
<evidence type="ECO:0000256" key="5">
    <source>
        <dbReference type="ARBA" id="ARBA00022475"/>
    </source>
</evidence>
<keyword evidence="7 9" id="KW-1133">Transmembrane helix</keyword>
<feature type="transmembrane region" description="Helical" evidence="9">
    <location>
        <begin position="877"/>
        <end position="896"/>
    </location>
</feature>
<dbReference type="Gene3D" id="3.30.70.1430">
    <property type="entry name" value="Multidrug efflux transporter AcrB pore domain"/>
    <property type="match status" value="2"/>
</dbReference>
<dbReference type="NCBIfam" id="TIGR00914">
    <property type="entry name" value="2A0601"/>
    <property type="match status" value="1"/>
</dbReference>
<dbReference type="GO" id="GO:0015562">
    <property type="term" value="F:efflux transmembrane transporter activity"/>
    <property type="evidence" value="ECO:0007669"/>
    <property type="project" value="InterPro"/>
</dbReference>
<comment type="similarity">
    <text evidence="3">Belongs to the resistance-nodulation-cell division (RND) (TC 2.A.6) family.</text>
</comment>
<dbReference type="PANTHER" id="PTHR32063">
    <property type="match status" value="1"/>
</dbReference>
<evidence type="ECO:0000256" key="9">
    <source>
        <dbReference type="SAM" id="Phobius"/>
    </source>
</evidence>
<feature type="transmembrane region" description="Helical" evidence="9">
    <location>
        <begin position="483"/>
        <end position="506"/>
    </location>
</feature>
<dbReference type="Gene3D" id="1.20.1600.10">
    <property type="entry name" value="Outer membrane efflux proteins (OEP)"/>
    <property type="match status" value="1"/>
</dbReference>
<feature type="transmembrane region" description="Helical" evidence="9">
    <location>
        <begin position="527"/>
        <end position="557"/>
    </location>
</feature>
<dbReference type="InterPro" id="IPR001036">
    <property type="entry name" value="Acrflvin-R"/>
</dbReference>
<dbReference type="Gene3D" id="3.30.70.1440">
    <property type="entry name" value="Multidrug efflux transporter AcrB pore domain"/>
    <property type="match status" value="1"/>
</dbReference>
<dbReference type="OrthoDB" id="9760604at2"/>
<evidence type="ECO:0000256" key="2">
    <source>
        <dbReference type="ARBA" id="ARBA00007613"/>
    </source>
</evidence>
<name>A0A1G9PM46_9SPHI</name>
<dbReference type="GO" id="GO:0042910">
    <property type="term" value="F:xenobiotic transmembrane transporter activity"/>
    <property type="evidence" value="ECO:0007669"/>
    <property type="project" value="TreeGrafter"/>
</dbReference>
<dbReference type="Gene3D" id="1.20.1640.10">
    <property type="entry name" value="Multidrug efflux transporter AcrB transmembrane domain"/>
    <property type="match status" value="2"/>
</dbReference>
<dbReference type="Pfam" id="PF02321">
    <property type="entry name" value="OEP"/>
    <property type="match status" value="1"/>
</dbReference>
<feature type="transmembrane region" description="Helical" evidence="9">
    <location>
        <begin position="928"/>
        <end position="953"/>
    </location>
</feature>
<feature type="transmembrane region" description="Helical" evidence="9">
    <location>
        <begin position="367"/>
        <end position="387"/>
    </location>
</feature>
<dbReference type="GO" id="GO:0008324">
    <property type="term" value="F:monoatomic cation transmembrane transporter activity"/>
    <property type="evidence" value="ECO:0007669"/>
    <property type="project" value="InterPro"/>
</dbReference>
<feature type="transmembrane region" description="Helical" evidence="9">
    <location>
        <begin position="393"/>
        <end position="417"/>
    </location>
</feature>
<proteinExistence type="inferred from homology"/>
<dbReference type="STRING" id="430522.BFS30_18190"/>
<evidence type="ECO:0000313" key="11">
    <source>
        <dbReference type="Proteomes" id="UP000183200"/>
    </source>
</evidence>
<keyword evidence="4" id="KW-0813">Transport</keyword>
<dbReference type="EMBL" id="FNGY01000002">
    <property type="protein sequence ID" value="SDL99850.1"/>
    <property type="molecule type" value="Genomic_DNA"/>
</dbReference>
<comment type="subcellular location">
    <subcellularLocation>
        <location evidence="1">Cell membrane</location>
        <topology evidence="1">Multi-pass membrane protein</topology>
    </subcellularLocation>
</comment>